<comment type="catalytic activity">
    <reaction evidence="1">
        <text>a 1,2-diacyl-sn-glycero-3-phosphocholine + H2O = a 1,2-diacyl-sn-glycero-3-phosphate + choline + H(+)</text>
        <dbReference type="Rhea" id="RHEA:14445"/>
        <dbReference type="ChEBI" id="CHEBI:15354"/>
        <dbReference type="ChEBI" id="CHEBI:15377"/>
        <dbReference type="ChEBI" id="CHEBI:15378"/>
        <dbReference type="ChEBI" id="CHEBI:57643"/>
        <dbReference type="ChEBI" id="CHEBI:58608"/>
        <dbReference type="EC" id="3.1.4.4"/>
    </reaction>
</comment>
<protein>
    <recommendedName>
        <fullName evidence="3">phospholipase D</fullName>
        <ecNumber evidence="3">3.1.4.4</ecNumber>
    </recommendedName>
</protein>
<dbReference type="InterPro" id="IPR001736">
    <property type="entry name" value="PLipase_D/transphosphatidylase"/>
</dbReference>
<dbReference type="CDD" id="cd09170">
    <property type="entry name" value="PLDc_Nuc"/>
    <property type="match status" value="1"/>
</dbReference>
<dbReference type="PROSITE" id="PS50035">
    <property type="entry name" value="PLD"/>
    <property type="match status" value="1"/>
</dbReference>
<proteinExistence type="inferred from homology"/>
<dbReference type="GO" id="GO:0006793">
    <property type="term" value="P:phosphorus metabolic process"/>
    <property type="evidence" value="ECO:0007669"/>
    <property type="project" value="UniProtKB-ARBA"/>
</dbReference>
<feature type="signal peptide" evidence="7">
    <location>
        <begin position="1"/>
        <end position="19"/>
    </location>
</feature>
<dbReference type="RefSeq" id="WP_309047998.1">
    <property type="nucleotide sequence ID" value="NZ_JAVIGA010000023.1"/>
</dbReference>
<evidence type="ECO:0000313" key="9">
    <source>
        <dbReference type="EMBL" id="MDQ9128455.1"/>
    </source>
</evidence>
<evidence type="ECO:0000256" key="6">
    <source>
        <dbReference type="ARBA" id="ARBA00023098"/>
    </source>
</evidence>
<feature type="chain" id="PRO_5042478036" description="phospholipase D" evidence="7">
    <location>
        <begin position="20"/>
        <end position="170"/>
    </location>
</feature>
<dbReference type="PANTHER" id="PTHR43856:SF1">
    <property type="entry name" value="MITOCHONDRIAL CARDIOLIPIN HYDROLASE"/>
    <property type="match status" value="1"/>
</dbReference>
<evidence type="ECO:0000259" key="8">
    <source>
        <dbReference type="PROSITE" id="PS50035"/>
    </source>
</evidence>
<sequence>MRIFTFIGVLLASSSMVSAEVMVGFSPDGSAEKLVLQSFGQARTSIDIAVYTFTSRPVAIALLSAWRQGISVRVLADEKLANERYSAVSMLANQGVPVRVNGHYAAQHNKFAVINRAIVQTGSLNYSKAALTGINAENVLVISGERAVTQAYQQEFERLWAEGTPLKTNY</sequence>
<feature type="domain" description="PLD phosphodiesterase" evidence="8">
    <location>
        <begin position="103"/>
        <end position="130"/>
    </location>
</feature>
<comment type="caution">
    <text evidence="9">The sequence shown here is derived from an EMBL/GenBank/DDBJ whole genome shotgun (WGS) entry which is preliminary data.</text>
</comment>
<dbReference type="GO" id="GO:0016891">
    <property type="term" value="F:RNA endonuclease activity producing 5'-phosphomonoesters, hydrolytic mechanism"/>
    <property type="evidence" value="ECO:0007669"/>
    <property type="project" value="TreeGrafter"/>
</dbReference>
<dbReference type="SUPFAM" id="SSF56024">
    <property type="entry name" value="Phospholipase D/nuclease"/>
    <property type="match status" value="1"/>
</dbReference>
<dbReference type="EMBL" id="JAVIGA010000023">
    <property type="protein sequence ID" value="MDQ9128455.1"/>
    <property type="molecule type" value="Genomic_DNA"/>
</dbReference>
<name>A0AAJ2DDI4_SERFO</name>
<accession>A0AAJ2DDI4</accession>
<dbReference type="AlphaFoldDB" id="A0AAJ2DDI4"/>
<evidence type="ECO:0000256" key="2">
    <source>
        <dbReference type="ARBA" id="ARBA00008664"/>
    </source>
</evidence>
<keyword evidence="6" id="KW-0443">Lipid metabolism</keyword>
<dbReference type="GO" id="GO:0016042">
    <property type="term" value="P:lipid catabolic process"/>
    <property type="evidence" value="ECO:0007669"/>
    <property type="project" value="UniProtKB-KW"/>
</dbReference>
<evidence type="ECO:0000256" key="1">
    <source>
        <dbReference type="ARBA" id="ARBA00000798"/>
    </source>
</evidence>
<dbReference type="Proteomes" id="UP001224622">
    <property type="component" value="Unassembled WGS sequence"/>
</dbReference>
<dbReference type="Gene3D" id="3.30.870.10">
    <property type="entry name" value="Endonuclease Chain A"/>
    <property type="match status" value="1"/>
</dbReference>
<keyword evidence="4" id="KW-0378">Hydrolase</keyword>
<dbReference type="InterPro" id="IPR051406">
    <property type="entry name" value="PLD_domain"/>
</dbReference>
<dbReference type="InterPro" id="IPR025202">
    <property type="entry name" value="PLD-like_dom"/>
</dbReference>
<evidence type="ECO:0000256" key="7">
    <source>
        <dbReference type="SAM" id="SignalP"/>
    </source>
</evidence>
<organism evidence="9 10">
    <name type="scientific">Serratia fonticola</name>
    <dbReference type="NCBI Taxonomy" id="47917"/>
    <lineage>
        <taxon>Bacteria</taxon>
        <taxon>Pseudomonadati</taxon>
        <taxon>Pseudomonadota</taxon>
        <taxon>Gammaproteobacteria</taxon>
        <taxon>Enterobacterales</taxon>
        <taxon>Yersiniaceae</taxon>
        <taxon>Serratia</taxon>
    </lineage>
</organism>
<comment type="similarity">
    <text evidence="2">Belongs to the phospholipase D family.</text>
</comment>
<keyword evidence="7" id="KW-0732">Signal</keyword>
<evidence type="ECO:0000256" key="5">
    <source>
        <dbReference type="ARBA" id="ARBA00022963"/>
    </source>
</evidence>
<dbReference type="GO" id="GO:0004630">
    <property type="term" value="F:phospholipase D activity"/>
    <property type="evidence" value="ECO:0007669"/>
    <property type="project" value="UniProtKB-EC"/>
</dbReference>
<dbReference type="EC" id="3.1.4.4" evidence="3"/>
<evidence type="ECO:0000313" key="10">
    <source>
        <dbReference type="Proteomes" id="UP001224622"/>
    </source>
</evidence>
<dbReference type="Pfam" id="PF13091">
    <property type="entry name" value="PLDc_2"/>
    <property type="match status" value="1"/>
</dbReference>
<reference evidence="9" key="1">
    <citation type="submission" date="2023-08" db="EMBL/GenBank/DDBJ databases">
        <title>The Comparative Genomic Analysis of Yersiniaceae from Polar Regions.</title>
        <authorList>
            <person name="Goncharov A."/>
            <person name="Aslanov B."/>
            <person name="Kolodzhieva V."/>
            <person name="Azarov D."/>
            <person name="Mochov A."/>
            <person name="Lebedeva E."/>
        </authorList>
    </citation>
    <scope>NUCLEOTIDE SEQUENCE</scope>
    <source>
        <strain evidence="9">Vf</strain>
    </source>
</reference>
<evidence type="ECO:0000256" key="4">
    <source>
        <dbReference type="ARBA" id="ARBA00022801"/>
    </source>
</evidence>
<evidence type="ECO:0000256" key="3">
    <source>
        <dbReference type="ARBA" id="ARBA00012027"/>
    </source>
</evidence>
<gene>
    <name evidence="9" type="ORF">RDT67_18730</name>
</gene>
<keyword evidence="5" id="KW-0442">Lipid degradation</keyword>
<dbReference type="PANTHER" id="PTHR43856">
    <property type="entry name" value="CARDIOLIPIN HYDROLASE"/>
    <property type="match status" value="1"/>
</dbReference>